<dbReference type="SUPFAM" id="SSF53254">
    <property type="entry name" value="Phosphoglycerate mutase-like"/>
    <property type="match status" value="1"/>
</dbReference>
<dbReference type="Proteomes" id="UP000436822">
    <property type="component" value="Unassembled WGS sequence"/>
</dbReference>
<protein>
    <recommendedName>
        <fullName evidence="4">Histidine phosphatase family protein</fullName>
    </recommendedName>
</protein>
<organism evidence="2 3">
    <name type="scientific">Litoreibacter roseus</name>
    <dbReference type="NCBI Taxonomy" id="2601869"/>
    <lineage>
        <taxon>Bacteria</taxon>
        <taxon>Pseudomonadati</taxon>
        <taxon>Pseudomonadota</taxon>
        <taxon>Alphaproteobacteria</taxon>
        <taxon>Rhodobacterales</taxon>
        <taxon>Roseobacteraceae</taxon>
        <taxon>Litoreibacter</taxon>
    </lineage>
</organism>
<dbReference type="PANTHER" id="PTHR48100">
    <property type="entry name" value="BROAD-SPECIFICITY PHOSPHATASE YOR283W-RELATED"/>
    <property type="match status" value="1"/>
</dbReference>
<dbReference type="PANTHER" id="PTHR48100:SF61">
    <property type="entry name" value="PHOSPHOGLYCERATE MUTASE"/>
    <property type="match status" value="1"/>
</dbReference>
<comment type="caution">
    <text evidence="2">The sequence shown here is derived from an EMBL/GenBank/DDBJ whole genome shotgun (WGS) entry which is preliminary data.</text>
</comment>
<dbReference type="CDD" id="cd07067">
    <property type="entry name" value="HP_PGM_like"/>
    <property type="match status" value="1"/>
</dbReference>
<reference evidence="2 3" key="1">
    <citation type="submission" date="2019-12" db="EMBL/GenBank/DDBJ databases">
        <title>Litoreibacter badius sp. nov., a novel bacteriochlorophyll a-containing bacterium in the genus Litoreibacter.</title>
        <authorList>
            <person name="Kanamuro M."/>
            <person name="Takabe Y."/>
            <person name="Mori K."/>
            <person name="Takaichi S."/>
            <person name="Hanada S."/>
        </authorList>
    </citation>
    <scope>NUCLEOTIDE SEQUENCE [LARGE SCALE GENOMIC DNA]</scope>
    <source>
        <strain evidence="2 3">K6</strain>
    </source>
</reference>
<name>A0A6N6JL26_9RHOB</name>
<sequence length="178" mass="19779">MTIYFIRHGQSEFNAVFQGGGDPMIFDAPLTPLGFEQAAEARKSMADLNIKRVITSPLTRAIQTSKTIFDGIAPIEVRTGHHELLSHSCDVGRTPAELQADFPDLTFDHLPAEWWHAPNGSGREVIREPTPVFQNRIANFVSDLTTLGDEAVAIIGHGNAFQEIIGFMLHNCQVHQYR</sequence>
<feature type="binding site" evidence="1">
    <location>
        <begin position="7"/>
        <end position="14"/>
    </location>
    <ligand>
        <name>substrate</name>
    </ligand>
</feature>
<evidence type="ECO:0000313" key="3">
    <source>
        <dbReference type="Proteomes" id="UP000436822"/>
    </source>
</evidence>
<dbReference type="InterPro" id="IPR013078">
    <property type="entry name" value="His_Pase_superF_clade-1"/>
</dbReference>
<dbReference type="InterPro" id="IPR050275">
    <property type="entry name" value="PGM_Phosphatase"/>
</dbReference>
<evidence type="ECO:0008006" key="4">
    <source>
        <dbReference type="Google" id="ProtNLM"/>
    </source>
</evidence>
<dbReference type="GO" id="GO:0005737">
    <property type="term" value="C:cytoplasm"/>
    <property type="evidence" value="ECO:0007669"/>
    <property type="project" value="TreeGrafter"/>
</dbReference>
<accession>A0A6N6JL26</accession>
<proteinExistence type="predicted"/>
<dbReference type="RefSeq" id="WP_159808563.1">
    <property type="nucleotide sequence ID" value="NZ_BLJE01000003.1"/>
</dbReference>
<feature type="binding site" evidence="1">
    <location>
        <position position="60"/>
    </location>
    <ligand>
        <name>substrate</name>
    </ligand>
</feature>
<dbReference type="Pfam" id="PF00300">
    <property type="entry name" value="His_Phos_1"/>
    <property type="match status" value="1"/>
</dbReference>
<dbReference type="Gene3D" id="3.40.50.1240">
    <property type="entry name" value="Phosphoglycerate mutase-like"/>
    <property type="match status" value="1"/>
</dbReference>
<evidence type="ECO:0000313" key="2">
    <source>
        <dbReference type="EMBL" id="GFE65978.1"/>
    </source>
</evidence>
<dbReference type="SMART" id="SM00855">
    <property type="entry name" value="PGAM"/>
    <property type="match status" value="1"/>
</dbReference>
<dbReference type="InterPro" id="IPR029033">
    <property type="entry name" value="His_PPase_superfam"/>
</dbReference>
<evidence type="ECO:0000256" key="1">
    <source>
        <dbReference type="PIRSR" id="PIRSR613078-2"/>
    </source>
</evidence>
<dbReference type="OrthoDB" id="9781415at2"/>
<dbReference type="EMBL" id="BLJE01000003">
    <property type="protein sequence ID" value="GFE65978.1"/>
    <property type="molecule type" value="Genomic_DNA"/>
</dbReference>
<gene>
    <name evidence="2" type="ORF">KIN_30520</name>
</gene>
<dbReference type="GO" id="GO:0016791">
    <property type="term" value="F:phosphatase activity"/>
    <property type="evidence" value="ECO:0007669"/>
    <property type="project" value="TreeGrafter"/>
</dbReference>
<dbReference type="AlphaFoldDB" id="A0A6N6JL26"/>
<keyword evidence="3" id="KW-1185">Reference proteome</keyword>